<protein>
    <recommendedName>
        <fullName evidence="2">GSKIP domain-containing protein</fullName>
    </recommendedName>
</protein>
<dbReference type="InterPro" id="IPR007967">
    <property type="entry name" value="GSKIP_dom"/>
</dbReference>
<dbReference type="EnsemblMetazoa" id="CLYHEMT024947.1">
    <property type="protein sequence ID" value="CLYHEMP024947.1"/>
    <property type="gene ID" value="CLYHEMG024947"/>
</dbReference>
<dbReference type="Gene3D" id="3.30.2280.10">
    <property type="entry name" value="Hypothetical protein (hspc210)"/>
    <property type="match status" value="1"/>
</dbReference>
<dbReference type="SUPFAM" id="SSF103107">
    <property type="entry name" value="Hypothetical protein c14orf129, hspc210"/>
    <property type="match status" value="1"/>
</dbReference>
<dbReference type="AlphaFoldDB" id="A0A7M5XK12"/>
<dbReference type="Pfam" id="PF05303">
    <property type="entry name" value="GSKIP_dom"/>
    <property type="match status" value="1"/>
</dbReference>
<dbReference type="GeneID" id="136798141"/>
<dbReference type="InterPro" id="IPR023231">
    <property type="entry name" value="GSKIP_dom_sf"/>
</dbReference>
<sequence length="119" mass="13395">MAEESNLLQEVDLLIKDVQFALNVIKLSDILPQSPNEVYLNIETKETEKFTIQLTSQGFKVVAHQFDQNDENGSAKYPTPFETINALLEHISPSFVELFGNALKQKLEALQSAQDAENE</sequence>
<dbReference type="GO" id="GO:0051018">
    <property type="term" value="F:protein kinase A binding"/>
    <property type="evidence" value="ECO:0007669"/>
    <property type="project" value="TreeGrafter"/>
</dbReference>
<comment type="similarity">
    <text evidence="1">Belongs to the GSKIP family.</text>
</comment>
<name>A0A7M5XK12_9CNID</name>
<evidence type="ECO:0000256" key="1">
    <source>
        <dbReference type="ARBA" id="ARBA00009571"/>
    </source>
</evidence>
<reference evidence="3" key="1">
    <citation type="submission" date="2021-01" db="UniProtKB">
        <authorList>
            <consortium name="EnsemblMetazoa"/>
        </authorList>
    </citation>
    <scope>IDENTIFICATION</scope>
</reference>
<evidence type="ECO:0000313" key="4">
    <source>
        <dbReference type="Proteomes" id="UP000594262"/>
    </source>
</evidence>
<dbReference type="InterPro" id="IPR037395">
    <property type="entry name" value="GSKIP"/>
</dbReference>
<dbReference type="GO" id="GO:0019207">
    <property type="term" value="F:kinase regulator activity"/>
    <property type="evidence" value="ECO:0007669"/>
    <property type="project" value="TreeGrafter"/>
</dbReference>
<proteinExistence type="inferred from homology"/>
<dbReference type="PANTHER" id="PTHR12490">
    <property type="entry name" value="GSK3B-INTERACTING PROTEIN"/>
    <property type="match status" value="1"/>
</dbReference>
<dbReference type="GO" id="GO:0005737">
    <property type="term" value="C:cytoplasm"/>
    <property type="evidence" value="ECO:0007669"/>
    <property type="project" value="TreeGrafter"/>
</dbReference>
<dbReference type="Proteomes" id="UP000594262">
    <property type="component" value="Unplaced"/>
</dbReference>
<accession>A0A7M5XK12</accession>
<evidence type="ECO:0000259" key="2">
    <source>
        <dbReference type="Pfam" id="PF05303"/>
    </source>
</evidence>
<organism evidence="3 4">
    <name type="scientific">Clytia hemisphaerica</name>
    <dbReference type="NCBI Taxonomy" id="252671"/>
    <lineage>
        <taxon>Eukaryota</taxon>
        <taxon>Metazoa</taxon>
        <taxon>Cnidaria</taxon>
        <taxon>Hydrozoa</taxon>
        <taxon>Hydroidolina</taxon>
        <taxon>Leptothecata</taxon>
        <taxon>Obeliida</taxon>
        <taxon>Clytiidae</taxon>
        <taxon>Clytia</taxon>
    </lineage>
</organism>
<dbReference type="RefSeq" id="XP_066910824.1">
    <property type="nucleotide sequence ID" value="XM_067054723.1"/>
</dbReference>
<feature type="domain" description="GSKIP" evidence="2">
    <location>
        <begin position="9"/>
        <end position="110"/>
    </location>
</feature>
<dbReference type="GO" id="GO:0060828">
    <property type="term" value="P:regulation of canonical Wnt signaling pathway"/>
    <property type="evidence" value="ECO:0007669"/>
    <property type="project" value="InterPro"/>
</dbReference>
<dbReference type="PANTHER" id="PTHR12490:SF4">
    <property type="entry name" value="GSK3B-INTERACTING PROTEIN"/>
    <property type="match status" value="1"/>
</dbReference>
<dbReference type="OrthoDB" id="5804279at2759"/>
<evidence type="ECO:0000313" key="3">
    <source>
        <dbReference type="EnsemblMetazoa" id="CLYHEMP024947.1"/>
    </source>
</evidence>
<keyword evidence="4" id="KW-1185">Reference proteome</keyword>